<dbReference type="SUPFAM" id="SSF51126">
    <property type="entry name" value="Pectin lyase-like"/>
    <property type="match status" value="1"/>
</dbReference>
<dbReference type="EMBL" id="QNRR01000016">
    <property type="protein sequence ID" value="RBP36602.1"/>
    <property type="molecule type" value="Genomic_DNA"/>
</dbReference>
<dbReference type="GO" id="GO:0046872">
    <property type="term" value="F:metal ion binding"/>
    <property type="evidence" value="ECO:0007669"/>
    <property type="project" value="UniProtKB-KW"/>
</dbReference>
<evidence type="ECO:0008006" key="6">
    <source>
        <dbReference type="Google" id="ProtNLM"/>
    </source>
</evidence>
<feature type="compositionally biased region" description="Polar residues" evidence="3">
    <location>
        <begin position="439"/>
        <end position="460"/>
    </location>
</feature>
<dbReference type="Gene3D" id="2.160.20.10">
    <property type="entry name" value="Single-stranded right-handed beta-helix, Pectin lyase-like"/>
    <property type="match status" value="1"/>
</dbReference>
<keyword evidence="5" id="KW-1185">Reference proteome</keyword>
<dbReference type="Proteomes" id="UP000253426">
    <property type="component" value="Unassembled WGS sequence"/>
</dbReference>
<keyword evidence="2" id="KW-0325">Glycoprotein</keyword>
<dbReference type="InterPro" id="IPR011050">
    <property type="entry name" value="Pectin_lyase_fold/virulence"/>
</dbReference>
<evidence type="ECO:0000256" key="1">
    <source>
        <dbReference type="ARBA" id="ARBA00022723"/>
    </source>
</evidence>
<evidence type="ECO:0000256" key="3">
    <source>
        <dbReference type="SAM" id="MobiDB-lite"/>
    </source>
</evidence>
<keyword evidence="1" id="KW-0479">Metal-binding</keyword>
<sequence>MQTAAPNAPLPTNRPDRSPMKPLLLLAGIWGITALSTLYAQKTTPPSRLPAFPGAEGAGKWSKGGRGGNAIAVTNLNDSGPGSLRAAVEMREPRTILFRVSGTIELQKPIRIAHPFITIAGQTAPGDGICLKGYDLQIGATHDVIVRYLRCRPGDKTSKASERDAISIWDARDIIVDHCSATWSTDECLSVTNDSDRVTVQHCLIAEALTEHSYGSIIGSHRGAISYLYNLYACNRSRNPRPGGYQTSPGHADDPGPRIDFRHNVLFNWDSGPGYTGAGYLEQPERISMNYVGNYLKPGPDTAAPYRNRAFVIYKGGTAELFLEGNVSGDGTVSRPATPQSDLLIPSSGSILIHRETPLPLEPLTEKENLKAIDAYKRALEIVGASKPTRDAADSSIIDGVRDGTGRRRMTIPDDAWPTLTSKDPLPDQDNDGLPDAWEQSQGLNPSDPTDANKPSSPSGCTHLEVWMNGL</sequence>
<dbReference type="PANTHER" id="PTHR42970:SF1">
    <property type="entry name" value="PECTATE LYASE C-RELATED"/>
    <property type="match status" value="1"/>
</dbReference>
<dbReference type="InterPro" id="IPR012334">
    <property type="entry name" value="Pectin_lyas_fold"/>
</dbReference>
<gene>
    <name evidence="4" type="ORF">DES53_11641</name>
</gene>
<evidence type="ECO:0000256" key="2">
    <source>
        <dbReference type="ARBA" id="ARBA00023180"/>
    </source>
</evidence>
<evidence type="ECO:0000313" key="5">
    <source>
        <dbReference type="Proteomes" id="UP000253426"/>
    </source>
</evidence>
<feature type="region of interest" description="Disordered" evidence="3">
    <location>
        <begin position="388"/>
        <end position="463"/>
    </location>
</feature>
<proteinExistence type="predicted"/>
<evidence type="ECO:0000313" key="4">
    <source>
        <dbReference type="EMBL" id="RBP36602.1"/>
    </source>
</evidence>
<protein>
    <recommendedName>
        <fullName evidence="6">Pectate lyase</fullName>
    </recommendedName>
</protein>
<organism evidence="4 5">
    <name type="scientific">Roseimicrobium gellanilyticum</name>
    <dbReference type="NCBI Taxonomy" id="748857"/>
    <lineage>
        <taxon>Bacteria</taxon>
        <taxon>Pseudomonadati</taxon>
        <taxon>Verrucomicrobiota</taxon>
        <taxon>Verrucomicrobiia</taxon>
        <taxon>Verrucomicrobiales</taxon>
        <taxon>Verrucomicrobiaceae</taxon>
        <taxon>Roseimicrobium</taxon>
    </lineage>
</organism>
<name>A0A366H3P3_9BACT</name>
<reference evidence="4 5" key="1">
    <citation type="submission" date="2018-06" db="EMBL/GenBank/DDBJ databases">
        <title>Genomic Encyclopedia of Type Strains, Phase IV (KMG-IV): sequencing the most valuable type-strain genomes for metagenomic binning, comparative biology and taxonomic classification.</title>
        <authorList>
            <person name="Goeker M."/>
        </authorList>
    </citation>
    <scope>NUCLEOTIDE SEQUENCE [LARGE SCALE GENOMIC DNA]</scope>
    <source>
        <strain evidence="4 5">DSM 25532</strain>
    </source>
</reference>
<comment type="caution">
    <text evidence="4">The sequence shown here is derived from an EMBL/GenBank/DDBJ whole genome shotgun (WGS) entry which is preliminary data.</text>
</comment>
<dbReference type="InterPro" id="IPR052063">
    <property type="entry name" value="Polysaccharide_Lyase_1"/>
</dbReference>
<accession>A0A366H3P3</accession>
<dbReference type="PANTHER" id="PTHR42970">
    <property type="entry name" value="PECTATE LYASE C-RELATED"/>
    <property type="match status" value="1"/>
</dbReference>
<dbReference type="AlphaFoldDB" id="A0A366H3P3"/>